<evidence type="ECO:0000256" key="1">
    <source>
        <dbReference type="SAM" id="Coils"/>
    </source>
</evidence>
<dbReference type="InterPro" id="IPR027417">
    <property type="entry name" value="P-loop_NTPase"/>
</dbReference>
<accession>A0ABD3PNV1</accession>
<evidence type="ECO:0008006" key="6">
    <source>
        <dbReference type="Google" id="ProtNLM"/>
    </source>
</evidence>
<feature type="transmembrane region" description="Helical" evidence="3">
    <location>
        <begin position="44"/>
        <end position="65"/>
    </location>
</feature>
<dbReference type="InterPro" id="IPR053259">
    <property type="entry name" value="Golvesin-related_Golgi"/>
</dbReference>
<evidence type="ECO:0000256" key="3">
    <source>
        <dbReference type="SAM" id="Phobius"/>
    </source>
</evidence>
<protein>
    <recommendedName>
        <fullName evidence="6">Sulfotransferase domain-containing protein</fullName>
    </recommendedName>
</protein>
<dbReference type="Gene3D" id="3.40.50.300">
    <property type="entry name" value="P-loop containing nucleotide triphosphate hydrolases"/>
    <property type="match status" value="1"/>
</dbReference>
<reference evidence="4 5" key="1">
    <citation type="journal article" date="2020" name="G3 (Bethesda)">
        <title>Improved Reference Genome for Cyclotella cryptica CCMP332, a Model for Cell Wall Morphogenesis, Salinity Adaptation, and Lipid Production in Diatoms (Bacillariophyta).</title>
        <authorList>
            <person name="Roberts W.R."/>
            <person name="Downey K.M."/>
            <person name="Ruck E.C."/>
            <person name="Traller J.C."/>
            <person name="Alverson A.J."/>
        </authorList>
    </citation>
    <scope>NUCLEOTIDE SEQUENCE [LARGE SCALE GENOMIC DNA]</scope>
    <source>
        <strain evidence="4 5">CCMP332</strain>
    </source>
</reference>
<evidence type="ECO:0000313" key="5">
    <source>
        <dbReference type="Proteomes" id="UP001516023"/>
    </source>
</evidence>
<evidence type="ECO:0000256" key="2">
    <source>
        <dbReference type="SAM" id="MobiDB-lite"/>
    </source>
</evidence>
<proteinExistence type="predicted"/>
<comment type="caution">
    <text evidence="4">The sequence shown here is derived from an EMBL/GenBank/DDBJ whole genome shotgun (WGS) entry which is preliminary data.</text>
</comment>
<keyword evidence="1" id="KW-0175">Coiled coil</keyword>
<dbReference type="AlphaFoldDB" id="A0ABD3PNV1"/>
<dbReference type="EMBL" id="JABMIG020000141">
    <property type="protein sequence ID" value="KAL3789422.1"/>
    <property type="molecule type" value="Genomic_DNA"/>
</dbReference>
<gene>
    <name evidence="4" type="ORF">HJC23_001970</name>
</gene>
<feature type="coiled-coil region" evidence="1">
    <location>
        <begin position="189"/>
        <end position="232"/>
    </location>
</feature>
<feature type="compositionally biased region" description="Polar residues" evidence="2">
    <location>
        <begin position="250"/>
        <end position="260"/>
    </location>
</feature>
<feature type="region of interest" description="Disordered" evidence="2">
    <location>
        <begin position="240"/>
        <end position="260"/>
    </location>
</feature>
<dbReference type="Proteomes" id="UP001516023">
    <property type="component" value="Unassembled WGS sequence"/>
</dbReference>
<dbReference type="PANTHER" id="PTHR32301">
    <property type="entry name" value="COUNTIN RECEPTOR CNR3-RELATED"/>
    <property type="match status" value="1"/>
</dbReference>
<evidence type="ECO:0000313" key="4">
    <source>
        <dbReference type="EMBL" id="KAL3789422.1"/>
    </source>
</evidence>
<keyword evidence="3" id="KW-0812">Transmembrane</keyword>
<name>A0ABD3PNV1_9STRA</name>
<sequence>MTTTYNNTNKSTNFNKSSGITYIRPTSLKSNKSITMESSRKSTIALSLFVMFSIGSMLIIFLASWTTSSQKRSESSVNAGSEPHVASTKRQLRHNHNMTSNTSPYHQQNRSLFLGIELEKKHYKIPNALERNLYNWNDRPPTMDHNINKLHETPLFWHILKSGGTTMKLMYATCYEFVEACETGGWIEAILEEEELKKLEGQGEQIQQQRQLSGVQDENDAHKQKILKLQEKILFAARQQRTQEDDSVPELQSNGQLQSINDSQHDDRLQRLLQQNNEQDTSIQQWQLWQPTEEQKPQQPLLPLRIVDSGDGRKYVNVDVTTSTGIQKAADRGFLSSRLADVIFTPLVVDGTAKLLDGEQNKGRLFAMFRHPVDRVTSIFYYLQKATWEPTYHPIYSTWTIDDYVNSPICESNWMVRSLVNKLEGPLDPDDVKIAKEILSQKCLIGLMDRMEDSVVRFHAYFGFGNDAALNCARQQYTKKGTRAAEQNSHSHPALDPNGETYALLAKKNRLDIILYDHAVRLFKEQGRWMKEQKLL</sequence>
<organism evidence="4 5">
    <name type="scientific">Cyclotella cryptica</name>
    <dbReference type="NCBI Taxonomy" id="29204"/>
    <lineage>
        <taxon>Eukaryota</taxon>
        <taxon>Sar</taxon>
        <taxon>Stramenopiles</taxon>
        <taxon>Ochrophyta</taxon>
        <taxon>Bacillariophyta</taxon>
        <taxon>Coscinodiscophyceae</taxon>
        <taxon>Thalassiosirophycidae</taxon>
        <taxon>Stephanodiscales</taxon>
        <taxon>Stephanodiscaceae</taxon>
        <taxon>Cyclotella</taxon>
    </lineage>
</organism>
<dbReference type="PANTHER" id="PTHR32301:SF6">
    <property type="entry name" value="GOLVESIN-RELATED"/>
    <property type="match status" value="1"/>
</dbReference>
<keyword evidence="3" id="KW-1133">Transmembrane helix</keyword>
<keyword evidence="3" id="KW-0472">Membrane</keyword>
<keyword evidence="5" id="KW-1185">Reference proteome</keyword>